<feature type="transmembrane region" description="Helical" evidence="6">
    <location>
        <begin position="370"/>
        <end position="392"/>
    </location>
</feature>
<feature type="transmembrane region" description="Helical" evidence="6">
    <location>
        <begin position="477"/>
        <end position="498"/>
    </location>
</feature>
<dbReference type="GO" id="GO:0005886">
    <property type="term" value="C:plasma membrane"/>
    <property type="evidence" value="ECO:0007669"/>
    <property type="project" value="TreeGrafter"/>
</dbReference>
<dbReference type="KEGG" id="soh:D1869_08780"/>
<reference evidence="7 10" key="2">
    <citation type="submission" date="2020-08" db="EMBL/GenBank/DDBJ databases">
        <title>Genomic Encyclopedia of Type Strains, Phase IV (KMG-IV): sequencing the most valuable type-strain genomes for metagenomic binning, comparative biology and taxonomic classification.</title>
        <authorList>
            <person name="Goeker M."/>
        </authorList>
    </citation>
    <scope>NUCLEOTIDE SEQUENCE [LARGE SCALE GENOMIC DNA]</scope>
    <source>
        <strain evidence="7 10">DSM 12421</strain>
    </source>
</reference>
<organism evidence="8 9">
    <name type="scientific">Sulfurisphaera ohwakuensis</name>
    <dbReference type="NCBI Taxonomy" id="69656"/>
    <lineage>
        <taxon>Archaea</taxon>
        <taxon>Thermoproteota</taxon>
        <taxon>Thermoprotei</taxon>
        <taxon>Sulfolobales</taxon>
        <taxon>Sulfolobaceae</taxon>
        <taxon>Sulfurisphaera</taxon>
    </lineage>
</organism>
<dbReference type="GO" id="GO:0015205">
    <property type="term" value="F:nucleobase transmembrane transporter activity"/>
    <property type="evidence" value="ECO:0007669"/>
    <property type="project" value="TreeGrafter"/>
</dbReference>
<dbReference type="CDD" id="cd11485">
    <property type="entry name" value="SLC-NCS1sbd_YbbW-like"/>
    <property type="match status" value="1"/>
</dbReference>
<dbReference type="Proteomes" id="UP000427373">
    <property type="component" value="Chromosome"/>
</dbReference>
<dbReference type="Proteomes" id="UP000582213">
    <property type="component" value="Unassembled WGS sequence"/>
</dbReference>
<keyword evidence="5 6" id="KW-0472">Membrane</keyword>
<comment type="similarity">
    <text evidence="2">Belongs to the purine-cytosine permease (2.A.39) family.</text>
</comment>
<dbReference type="Pfam" id="PF02133">
    <property type="entry name" value="Transp_cyt_pur"/>
    <property type="match status" value="1"/>
</dbReference>
<comment type="subcellular location">
    <subcellularLocation>
        <location evidence="1">Membrane</location>
        <topology evidence="1">Multi-pass membrane protein</topology>
    </subcellularLocation>
</comment>
<feature type="transmembrane region" description="Helical" evidence="6">
    <location>
        <begin position="296"/>
        <end position="315"/>
    </location>
</feature>
<feature type="transmembrane region" description="Helical" evidence="6">
    <location>
        <begin position="444"/>
        <end position="465"/>
    </location>
</feature>
<evidence type="ECO:0000313" key="8">
    <source>
        <dbReference type="EMBL" id="QGR17274.1"/>
    </source>
</evidence>
<dbReference type="GeneID" id="42801336"/>
<dbReference type="PANTHER" id="PTHR30618">
    <property type="entry name" value="NCS1 FAMILY PURINE/PYRIMIDINE TRANSPORTER"/>
    <property type="match status" value="1"/>
</dbReference>
<dbReference type="AlphaFoldDB" id="A0A650CHE3"/>
<dbReference type="EMBL" id="JACHFY010000036">
    <property type="protein sequence ID" value="MBB5255006.1"/>
    <property type="molecule type" value="Genomic_DNA"/>
</dbReference>
<dbReference type="Gene3D" id="1.10.4160.10">
    <property type="entry name" value="Hydantoin permease"/>
    <property type="match status" value="1"/>
</dbReference>
<evidence type="ECO:0000313" key="9">
    <source>
        <dbReference type="Proteomes" id="UP000427373"/>
    </source>
</evidence>
<keyword evidence="4 6" id="KW-1133">Transmembrane helix</keyword>
<feature type="transmembrane region" description="Helical" evidence="6">
    <location>
        <begin position="404"/>
        <end position="424"/>
    </location>
</feature>
<dbReference type="InterPro" id="IPR045225">
    <property type="entry name" value="Uracil/uridine/allantoin_perm"/>
</dbReference>
<feature type="transmembrane region" description="Helical" evidence="6">
    <location>
        <begin position="335"/>
        <end position="358"/>
    </location>
</feature>
<evidence type="ECO:0000256" key="2">
    <source>
        <dbReference type="ARBA" id="ARBA00008974"/>
    </source>
</evidence>
<feature type="transmembrane region" description="Helical" evidence="6">
    <location>
        <begin position="214"/>
        <end position="234"/>
    </location>
</feature>
<keyword evidence="9" id="KW-1185">Reference proteome</keyword>
<keyword evidence="3 6" id="KW-0812">Transmembrane</keyword>
<dbReference type="InterPro" id="IPR001248">
    <property type="entry name" value="Pur-cyt_permease"/>
</dbReference>
<feature type="transmembrane region" description="Helical" evidence="6">
    <location>
        <begin position="183"/>
        <end position="202"/>
    </location>
</feature>
<feature type="transmembrane region" description="Helical" evidence="6">
    <location>
        <begin position="78"/>
        <end position="98"/>
    </location>
</feature>
<reference evidence="8 9" key="1">
    <citation type="submission" date="2019-10" db="EMBL/GenBank/DDBJ databases">
        <title>Genome Sequences from Six Type Strain Members of the Archaeal Family Sulfolobaceae: Acidianus ambivalens, Acidianus infernus, Metallosphaera prunae, Stygiolobus azoricus, Sulfolobus metallicus, and Sulfurisphaera ohwakuensis.</title>
        <authorList>
            <person name="Counts J.A."/>
            <person name="Kelly R.M."/>
        </authorList>
    </citation>
    <scope>NUCLEOTIDE SEQUENCE [LARGE SCALE GENOMIC DNA]</scope>
    <source>
        <strain evidence="8 9">TA-1</strain>
    </source>
</reference>
<proteinExistence type="inferred from homology"/>
<accession>A0A650CHE3</accession>
<evidence type="ECO:0000256" key="4">
    <source>
        <dbReference type="ARBA" id="ARBA00022989"/>
    </source>
</evidence>
<evidence type="ECO:0000256" key="3">
    <source>
        <dbReference type="ARBA" id="ARBA00022692"/>
    </source>
</evidence>
<evidence type="ECO:0000313" key="7">
    <source>
        <dbReference type="EMBL" id="MBB5255006.1"/>
    </source>
</evidence>
<name>A0A650CHE3_SULOH</name>
<dbReference type="EMBL" id="CP045484">
    <property type="protein sequence ID" value="QGR17274.1"/>
    <property type="molecule type" value="Genomic_DNA"/>
</dbReference>
<sequence length="523" mass="59047">MAEIERSSIVRYYKDRGQVELTNVFPNEKLLWNADIHPVPVKGRNWGALTYFWIWVSMVFIVPSWTLASVGLVLGLSVIQSIFIVFLGNLIVLIPMIIQSHGGARYGLAEPQLTRTRWGIYGAILPSWIRAIIGAGWWGIESYIITEAATAIYTILTGKVNIVEYTATHYSNYPFILAIDFPTVFWGVFAGVILAQILVFYFSPINKGQPALKWLARIGGPVILLTYLVTWIYFMNKVSWSINIFSLSASSSPSILSFLTFLNANIAFWATMALTMPDYTRFAKNQFSQTIGQIPMPLLMLFIAVMSVMTTSVSLKLYGEAIWDPIILITLHTSFAIPLLLGIILGTFLVNVYANAVGPAYDFANTFPKYLSWFRGSLILIIVGLVIGAWSYYGNAYSYIQNWLLTYGGLLGSIEGIIIFDYAVIRRFKIDLPDVFLSKGRYRYWKGINPAALITFVVISLLLYLPYPSENIVLDNSWVLSFLLSGAIYIPLMIFWVIPKYQPFLKGSLREGYISEESRKIYS</sequence>
<dbReference type="OrthoDB" id="43742at2157"/>
<dbReference type="RefSeq" id="WP_156014764.1">
    <property type="nucleotide sequence ID" value="NZ_CP045484.1"/>
</dbReference>
<evidence type="ECO:0000256" key="6">
    <source>
        <dbReference type="SAM" id="Phobius"/>
    </source>
</evidence>
<protein>
    <submittedName>
        <fullName evidence="7">NCS1 family nucleobase:cation symporter-1</fullName>
    </submittedName>
    <submittedName>
        <fullName evidence="8">Transporter</fullName>
    </submittedName>
</protein>
<gene>
    <name evidence="8" type="ORF">D1869_08780</name>
    <name evidence="7" type="ORF">HNQ62_002781</name>
</gene>
<feature type="transmembrane region" description="Helical" evidence="6">
    <location>
        <begin position="118"/>
        <end position="140"/>
    </location>
</feature>
<dbReference type="PANTHER" id="PTHR30618:SF0">
    <property type="entry name" value="PURINE-URACIL PERMEASE NCS1"/>
    <property type="match status" value="1"/>
</dbReference>
<feature type="transmembrane region" description="Helical" evidence="6">
    <location>
        <begin position="254"/>
        <end position="275"/>
    </location>
</feature>
<feature type="transmembrane region" description="Helical" evidence="6">
    <location>
        <begin position="52"/>
        <end position="72"/>
    </location>
</feature>
<evidence type="ECO:0000313" key="10">
    <source>
        <dbReference type="Proteomes" id="UP000582213"/>
    </source>
</evidence>
<evidence type="ECO:0000256" key="5">
    <source>
        <dbReference type="ARBA" id="ARBA00023136"/>
    </source>
</evidence>
<evidence type="ECO:0000256" key="1">
    <source>
        <dbReference type="ARBA" id="ARBA00004141"/>
    </source>
</evidence>